<accession>A0A4D4M9M9</accession>
<comment type="caution">
    <text evidence="2">The sequence shown here is derived from an EMBL/GenBank/DDBJ whole genome shotgun (WGS) entry which is preliminary data.</text>
</comment>
<dbReference type="Proteomes" id="UP000302139">
    <property type="component" value="Unassembled WGS sequence"/>
</dbReference>
<sequence length="79" mass="8440">MFRTARTVSKRCGRGFETVGVHRRECRGVKTGAGDPPNGGPGAVTPYPPRRVHRPDWLPSRAPTGQVIACEVPSGSTQA</sequence>
<proteinExistence type="predicted"/>
<evidence type="ECO:0000313" key="2">
    <source>
        <dbReference type="EMBL" id="GDY68610.1"/>
    </source>
</evidence>
<dbReference type="EMBL" id="BJHX01000001">
    <property type="protein sequence ID" value="GDY68610.1"/>
    <property type="molecule type" value="Genomic_DNA"/>
</dbReference>
<evidence type="ECO:0000313" key="4">
    <source>
        <dbReference type="Proteomes" id="UP000299211"/>
    </source>
</evidence>
<reference evidence="3 4" key="1">
    <citation type="submission" date="2019-04" db="EMBL/GenBank/DDBJ databases">
        <title>Draft genome sequences of Streptomyces avermitilis ATCC 31267.</title>
        <authorList>
            <person name="Komaki H."/>
            <person name="Tamura T."/>
            <person name="Hosoyama A."/>
        </authorList>
    </citation>
    <scope>NUCLEOTIDE SEQUENCE [LARGE SCALE GENOMIC DNA]</scope>
    <source>
        <strain evidence="3 4">ATCC 31267</strain>
    </source>
</reference>
<dbReference type="Proteomes" id="UP000299211">
    <property type="component" value="Unassembled WGS sequence"/>
</dbReference>
<gene>
    <name evidence="2" type="ORF">SAV14893_080030</name>
    <name evidence="3" type="ORF">SAV31267_005000</name>
</gene>
<reference evidence="2 5" key="2">
    <citation type="submission" date="2019-04" db="EMBL/GenBank/DDBJ databases">
        <title>Draft genome sequences of Streptomyces avermitilis NBRC 14893.</title>
        <authorList>
            <person name="Komaki H."/>
            <person name="Tamura T."/>
            <person name="Hosoyama A."/>
        </authorList>
    </citation>
    <scope>NUCLEOTIDE SEQUENCE [LARGE SCALE GENOMIC DNA]</scope>
    <source>
        <strain evidence="2 5">NBRC 14893</strain>
    </source>
</reference>
<protein>
    <submittedName>
        <fullName evidence="2">Uncharacterized protein</fullName>
    </submittedName>
</protein>
<name>A0A4D4M9M9_STRAX</name>
<dbReference type="EMBL" id="BJHY01000001">
    <property type="protein sequence ID" value="GDY71015.1"/>
    <property type="molecule type" value="Genomic_DNA"/>
</dbReference>
<dbReference type="AlphaFoldDB" id="A0A4D4M9M9"/>
<evidence type="ECO:0000313" key="3">
    <source>
        <dbReference type="EMBL" id="GDY71015.1"/>
    </source>
</evidence>
<organism evidence="2 5">
    <name type="scientific">Streptomyces avermitilis</name>
    <dbReference type="NCBI Taxonomy" id="33903"/>
    <lineage>
        <taxon>Bacteria</taxon>
        <taxon>Bacillati</taxon>
        <taxon>Actinomycetota</taxon>
        <taxon>Actinomycetes</taxon>
        <taxon>Kitasatosporales</taxon>
        <taxon>Streptomycetaceae</taxon>
        <taxon>Streptomyces</taxon>
    </lineage>
</organism>
<feature type="region of interest" description="Disordered" evidence="1">
    <location>
        <begin position="28"/>
        <end position="62"/>
    </location>
</feature>
<evidence type="ECO:0000256" key="1">
    <source>
        <dbReference type="SAM" id="MobiDB-lite"/>
    </source>
</evidence>
<evidence type="ECO:0000313" key="5">
    <source>
        <dbReference type="Proteomes" id="UP000302139"/>
    </source>
</evidence>